<dbReference type="STRING" id="279238.Saro_1878"/>
<keyword evidence="4" id="KW-0326">Glycosidase</keyword>
<dbReference type="Pfam" id="PF16875">
    <property type="entry name" value="Glyco_hydro_36N"/>
    <property type="match status" value="1"/>
</dbReference>
<dbReference type="RefSeq" id="WP_011445528.1">
    <property type="nucleotide sequence ID" value="NC_007794.1"/>
</dbReference>
<dbReference type="PANTHER" id="PTHR43053:SF3">
    <property type="entry name" value="ALPHA-GALACTOSIDASE C-RELATED"/>
    <property type="match status" value="1"/>
</dbReference>
<evidence type="ECO:0000256" key="4">
    <source>
        <dbReference type="ARBA" id="ARBA00023295"/>
    </source>
</evidence>
<reference evidence="7" key="1">
    <citation type="submission" date="2006-01" db="EMBL/GenBank/DDBJ databases">
        <title>Complete sequence of Novosphingobium aromaticivorans DSM 12444.</title>
        <authorList>
            <consortium name="US DOE Joint Genome Institute"/>
            <person name="Copeland A."/>
            <person name="Lucas S."/>
            <person name="Lapidus A."/>
            <person name="Barry K."/>
            <person name="Detter J.C."/>
            <person name="Glavina T."/>
            <person name="Hammon N."/>
            <person name="Israni S."/>
            <person name="Pitluck S."/>
            <person name="Chain P."/>
            <person name="Malfatti S."/>
            <person name="Shin M."/>
            <person name="Vergez L."/>
            <person name="Schmutz J."/>
            <person name="Larimer F."/>
            <person name="Land M."/>
            <person name="Kyrpides N."/>
            <person name="Ivanova N."/>
            <person name="Fredrickson J."/>
            <person name="Balkwill D."/>
            <person name="Romine M.F."/>
            <person name="Richardson P."/>
        </authorList>
    </citation>
    <scope>NUCLEOTIDE SEQUENCE [LARGE SCALE GENOMIC DNA]</scope>
    <source>
        <strain evidence="7">ATCC 700278 / DSM 12444 / CCUG 56034 / CIP 105152 / NBRC 16084 / F199</strain>
    </source>
</reference>
<comment type="catalytic activity">
    <reaction evidence="1">
        <text>Hydrolysis of terminal, non-reducing alpha-D-galactose residues in alpha-D-galactosides, including galactose oligosaccharides, galactomannans and galactolipids.</text>
        <dbReference type="EC" id="3.2.1.22"/>
    </reaction>
</comment>
<dbReference type="InterPro" id="IPR000111">
    <property type="entry name" value="Glyco_hydro_27/36_CS"/>
</dbReference>
<dbReference type="EMBL" id="CP000248">
    <property type="protein sequence ID" value="ABD26318.1"/>
    <property type="molecule type" value="Genomic_DNA"/>
</dbReference>
<dbReference type="AlphaFoldDB" id="Q2G755"/>
<evidence type="ECO:0000256" key="2">
    <source>
        <dbReference type="ARBA" id="ARBA00012755"/>
    </source>
</evidence>
<dbReference type="InterPro" id="IPR031704">
    <property type="entry name" value="Glyco_hydro_36_N"/>
</dbReference>
<dbReference type="FunFam" id="3.20.20.70:FF:000118">
    <property type="entry name" value="Alpha-galactosidase"/>
    <property type="match status" value="1"/>
</dbReference>
<accession>Q2G755</accession>
<dbReference type="GO" id="GO:0016052">
    <property type="term" value="P:carbohydrate catabolic process"/>
    <property type="evidence" value="ECO:0007669"/>
    <property type="project" value="InterPro"/>
</dbReference>
<dbReference type="InterPro" id="IPR038417">
    <property type="entry name" value="Alpga-gal_N_sf"/>
</dbReference>
<dbReference type="CDD" id="cd14791">
    <property type="entry name" value="GH36"/>
    <property type="match status" value="1"/>
</dbReference>
<dbReference type="GO" id="GO:0004557">
    <property type="term" value="F:alpha-galactosidase activity"/>
    <property type="evidence" value="ECO:0007669"/>
    <property type="project" value="UniProtKB-EC"/>
</dbReference>
<dbReference type="CAZy" id="GH36">
    <property type="family name" value="Glycoside Hydrolase Family 36"/>
</dbReference>
<dbReference type="SUPFAM" id="SSF51445">
    <property type="entry name" value="(Trans)glycosidases"/>
    <property type="match status" value="1"/>
</dbReference>
<evidence type="ECO:0000313" key="6">
    <source>
        <dbReference type="EMBL" id="ABD26318.1"/>
    </source>
</evidence>
<dbReference type="InterPro" id="IPR017853">
    <property type="entry name" value="GH"/>
</dbReference>
<dbReference type="PANTHER" id="PTHR43053">
    <property type="entry name" value="GLYCOSIDASE FAMILY 31"/>
    <property type="match status" value="1"/>
</dbReference>
<evidence type="ECO:0000313" key="7">
    <source>
        <dbReference type="Proteomes" id="UP000009134"/>
    </source>
</evidence>
<dbReference type="Proteomes" id="UP000009134">
    <property type="component" value="Chromosome"/>
</dbReference>
<dbReference type="EC" id="3.2.1.22" evidence="2"/>
<dbReference type="HOGENOM" id="CLU_009640_3_1_5"/>
<dbReference type="PRINTS" id="PR00743">
    <property type="entry name" value="GLHYDRLASE36"/>
</dbReference>
<sequence>MGEVFALHSGDGSLVWEADDGSAPAWRHFGPRLTADGIRPIRDQRAPASYSLDDDVPFAVAPAAGLGWFGPSAMCLRRGSVALVPAMAGASVAGDAGSVRIITRDPVAGVELEQVFEAVGGAFVCRSVVRNIGSETFEVDWLSSALLPIAGSAREIVSWRGRHNAELVECREPMPQHSWVREGRRGISGHGGPPGLFVLDEGATYHAGTVRALQLAWSGDARIEVERDDEGFWTLNAGAVLQPGEASLAPGESWQSPDAIVTVSTSGRNGAAQAFHDAVRARIRWPDGAMRPRPVHLNSWEACYFDHDEERIVALAEAAASVGVERFILDDGWFRGRNDDTAGLGDWTTDPVKYPHGLRTLADRVNALGMEFGLWVEPEMINPDSDLYRAYPDWALALPGRKRPTARNQLVLDMRRRDVRDHLFGCIDALLRELPITYLKWDHNRDLAPAGGAAQMRGAYELFARVRAAHPAVEIEACAGGGGRNDAGMADYCHRYWTSDNIDAASRIGIQRGFLSFLPPEVMGSHIAASPAHATGRRHSLGFRAAMAMAGHLGVEMDPRTLGDAERAELADWIAFHKQWRGLLHQGTVWLGEGADAAFWQAQGNAAELLLFVIRADPPLDRRPQPLPLPFAGQDGTWDIRLLRIAGGEGGHAAHSAALFEAMKAAPQAFPADWLSANGLPLPPCKAETVTIFHLRKRA</sequence>
<keyword evidence="7" id="KW-1185">Reference proteome</keyword>
<feature type="domain" description="Glycosyl hydrolase family 36 N-terminal" evidence="5">
    <location>
        <begin position="24"/>
        <end position="238"/>
    </location>
</feature>
<keyword evidence="3 6" id="KW-0378">Hydrolase</keyword>
<evidence type="ECO:0000256" key="3">
    <source>
        <dbReference type="ARBA" id="ARBA00022801"/>
    </source>
</evidence>
<evidence type="ECO:0000256" key="1">
    <source>
        <dbReference type="ARBA" id="ARBA00001255"/>
    </source>
</evidence>
<dbReference type="Pfam" id="PF02065">
    <property type="entry name" value="Melibiase"/>
    <property type="match status" value="1"/>
</dbReference>
<dbReference type="KEGG" id="nar:Saro_1878"/>
<protein>
    <recommendedName>
        <fullName evidence="2">alpha-galactosidase</fullName>
        <ecNumber evidence="2">3.2.1.22</ecNumber>
    </recommendedName>
</protein>
<organism evidence="6 7">
    <name type="scientific">Novosphingobium aromaticivorans (strain ATCC 700278 / DSM 12444 / CCUG 56034 / CIP 105152 / NBRC 16084 / F199)</name>
    <dbReference type="NCBI Taxonomy" id="279238"/>
    <lineage>
        <taxon>Bacteria</taxon>
        <taxon>Pseudomonadati</taxon>
        <taxon>Pseudomonadota</taxon>
        <taxon>Alphaproteobacteria</taxon>
        <taxon>Sphingomonadales</taxon>
        <taxon>Sphingomonadaceae</taxon>
        <taxon>Novosphingobium</taxon>
    </lineage>
</organism>
<dbReference type="eggNOG" id="COG3345">
    <property type="taxonomic scope" value="Bacteria"/>
</dbReference>
<proteinExistence type="predicted"/>
<dbReference type="InterPro" id="IPR050985">
    <property type="entry name" value="Alpha-glycosidase_related"/>
</dbReference>
<dbReference type="InterPro" id="IPR013785">
    <property type="entry name" value="Aldolase_TIM"/>
</dbReference>
<dbReference type="InterPro" id="IPR002252">
    <property type="entry name" value="Glyco_hydro_36"/>
</dbReference>
<name>Q2G755_NOVAD</name>
<dbReference type="PROSITE" id="PS00512">
    <property type="entry name" value="ALPHA_GALACTOSIDASE"/>
    <property type="match status" value="1"/>
</dbReference>
<dbReference type="Gene3D" id="3.20.20.70">
    <property type="entry name" value="Aldolase class I"/>
    <property type="match status" value="1"/>
</dbReference>
<gene>
    <name evidence="6" type="ordered locus">Saro_1878</name>
</gene>
<dbReference type="Gene3D" id="2.70.98.60">
    <property type="entry name" value="alpha-galactosidase from lactobacil brevis"/>
    <property type="match status" value="1"/>
</dbReference>
<evidence type="ECO:0000259" key="5">
    <source>
        <dbReference type="Pfam" id="PF16875"/>
    </source>
</evidence>